<organism evidence="1 2">
    <name type="scientific">Edaphosphingomonas fennica</name>
    <dbReference type="NCBI Taxonomy" id="114404"/>
    <lineage>
        <taxon>Bacteria</taxon>
        <taxon>Pseudomonadati</taxon>
        <taxon>Pseudomonadota</taxon>
        <taxon>Alphaproteobacteria</taxon>
        <taxon>Sphingomonadales</taxon>
        <taxon>Rhizorhabdaceae</taxon>
        <taxon>Edaphosphingomonas</taxon>
    </lineage>
</organism>
<comment type="caution">
    <text evidence="1">The sequence shown here is derived from an EMBL/GenBank/DDBJ whole genome shotgun (WGS) entry which is preliminary data.</text>
</comment>
<evidence type="ECO:0000313" key="1">
    <source>
        <dbReference type="EMBL" id="PTD24755.1"/>
    </source>
</evidence>
<proteinExistence type="predicted"/>
<dbReference type="AlphaFoldDB" id="A0A2T4I4W2"/>
<dbReference type="EMBL" id="PHHF01000030">
    <property type="protein sequence ID" value="PTD24755.1"/>
    <property type="molecule type" value="Genomic_DNA"/>
</dbReference>
<keyword evidence="2" id="KW-1185">Reference proteome</keyword>
<protein>
    <submittedName>
        <fullName evidence="1">Uncharacterized protein</fullName>
    </submittedName>
</protein>
<dbReference type="Proteomes" id="UP000241206">
    <property type="component" value="Unassembled WGS sequence"/>
</dbReference>
<reference evidence="1 2" key="1">
    <citation type="submission" date="2017-11" db="EMBL/GenBank/DDBJ databases">
        <title>Sphingomonas oleivorans sp. nov., isolated from oil-contaminated soil.</title>
        <authorList>
            <person name="Wang L."/>
            <person name="Chen L."/>
        </authorList>
    </citation>
    <scope>NUCLEOTIDE SEQUENCE [LARGE SCALE GENOMIC DNA]</scope>
    <source>
        <strain evidence="1 2">K101</strain>
    </source>
</reference>
<evidence type="ECO:0000313" key="2">
    <source>
        <dbReference type="Proteomes" id="UP000241206"/>
    </source>
</evidence>
<sequence>MWFLGVQLLPVLRPEDFRILRGTVVASIISTQEPHCATAVSIRQMSIIEHLTQSYCAKSVRHGRGLLLSE</sequence>
<name>A0A2T4I4W2_9SPHN</name>
<gene>
    <name evidence="1" type="ORF">CV103_06960</name>
</gene>
<accession>A0A2T4I4W2</accession>